<protein>
    <submittedName>
        <fullName evidence="2">Uncharacterized protein</fullName>
    </submittedName>
</protein>
<proteinExistence type="predicted"/>
<dbReference type="Proteomes" id="UP001233172">
    <property type="component" value="Unassembled WGS sequence"/>
</dbReference>
<reference evidence="2" key="1">
    <citation type="journal article" date="2023" name="PLoS Negl. Trop. Dis.">
        <title>A genome sequence for Biomphalaria pfeifferi, the major vector snail for the human-infecting parasite Schistosoma mansoni.</title>
        <authorList>
            <person name="Bu L."/>
            <person name="Lu L."/>
            <person name="Laidemitt M.R."/>
            <person name="Zhang S.M."/>
            <person name="Mutuku M."/>
            <person name="Mkoji G."/>
            <person name="Steinauer M."/>
            <person name="Loker E.S."/>
        </authorList>
    </citation>
    <scope>NUCLEOTIDE SEQUENCE</scope>
    <source>
        <strain evidence="2">KasaAsao</strain>
    </source>
</reference>
<keyword evidence="3" id="KW-1185">Reference proteome</keyword>
<feature type="signal peptide" evidence="1">
    <location>
        <begin position="1"/>
        <end position="26"/>
    </location>
</feature>
<comment type="caution">
    <text evidence="2">The sequence shown here is derived from an EMBL/GenBank/DDBJ whole genome shotgun (WGS) entry which is preliminary data.</text>
</comment>
<dbReference type="EMBL" id="JASAOG010000077">
    <property type="protein sequence ID" value="KAK0054522.1"/>
    <property type="molecule type" value="Genomic_DNA"/>
</dbReference>
<feature type="chain" id="PRO_5042151374" evidence="1">
    <location>
        <begin position="27"/>
        <end position="97"/>
    </location>
</feature>
<gene>
    <name evidence="2" type="ORF">Bpfe_016098</name>
</gene>
<accession>A0AAD8BH45</accession>
<name>A0AAD8BH45_BIOPF</name>
<dbReference type="AlphaFoldDB" id="A0AAD8BH45"/>
<feature type="non-terminal residue" evidence="2">
    <location>
        <position position="97"/>
    </location>
</feature>
<evidence type="ECO:0000256" key="1">
    <source>
        <dbReference type="SAM" id="SignalP"/>
    </source>
</evidence>
<reference evidence="2" key="2">
    <citation type="submission" date="2023-04" db="EMBL/GenBank/DDBJ databases">
        <authorList>
            <person name="Bu L."/>
            <person name="Lu L."/>
            <person name="Laidemitt M.R."/>
            <person name="Zhang S.M."/>
            <person name="Mutuku M."/>
            <person name="Mkoji G."/>
            <person name="Steinauer M."/>
            <person name="Loker E.S."/>
        </authorList>
    </citation>
    <scope>NUCLEOTIDE SEQUENCE</scope>
    <source>
        <strain evidence="2">KasaAsao</strain>
        <tissue evidence="2">Whole Snail</tissue>
    </source>
</reference>
<organism evidence="2 3">
    <name type="scientific">Biomphalaria pfeifferi</name>
    <name type="common">Bloodfluke planorb</name>
    <name type="synonym">Freshwater snail</name>
    <dbReference type="NCBI Taxonomy" id="112525"/>
    <lineage>
        <taxon>Eukaryota</taxon>
        <taxon>Metazoa</taxon>
        <taxon>Spiralia</taxon>
        <taxon>Lophotrochozoa</taxon>
        <taxon>Mollusca</taxon>
        <taxon>Gastropoda</taxon>
        <taxon>Heterobranchia</taxon>
        <taxon>Euthyneura</taxon>
        <taxon>Panpulmonata</taxon>
        <taxon>Hygrophila</taxon>
        <taxon>Lymnaeoidea</taxon>
        <taxon>Planorbidae</taxon>
        <taxon>Biomphalaria</taxon>
    </lineage>
</organism>
<evidence type="ECO:0000313" key="2">
    <source>
        <dbReference type="EMBL" id="KAK0054522.1"/>
    </source>
</evidence>
<evidence type="ECO:0000313" key="3">
    <source>
        <dbReference type="Proteomes" id="UP001233172"/>
    </source>
</evidence>
<sequence length="97" mass="10957">MRGSCVIVVCVILVTSPGDPWKRVQASEFAAGQCGEKVELTRAWPHSECPQVCNGRASLNQNDLDLEQADRNNVLFEEDIHINPNKRIILDIRHEFD</sequence>
<keyword evidence="1" id="KW-0732">Signal</keyword>